<evidence type="ECO:0000313" key="11">
    <source>
        <dbReference type="Proteomes" id="UP001431783"/>
    </source>
</evidence>
<protein>
    <recommendedName>
        <fullName evidence="7">SUMO-activating enzyme subunit 1</fullName>
    </recommendedName>
    <alternativeName>
        <fullName evidence="8">Ubiquitin-like 1-activating enzyme E1A</fullName>
    </alternativeName>
</protein>
<dbReference type="InterPro" id="IPR045886">
    <property type="entry name" value="ThiF/MoeB/HesA"/>
</dbReference>
<reference evidence="10 11" key="1">
    <citation type="submission" date="2023-03" db="EMBL/GenBank/DDBJ databases">
        <title>Genome insight into feeding habits of ladybird beetles.</title>
        <authorList>
            <person name="Li H.-S."/>
            <person name="Huang Y.-H."/>
            <person name="Pang H."/>
        </authorList>
    </citation>
    <scope>NUCLEOTIDE SEQUENCE [LARGE SCALE GENOMIC DNA]</scope>
    <source>
        <strain evidence="10">SYSU_2023b</strain>
        <tissue evidence="10">Whole body</tissue>
    </source>
</reference>
<evidence type="ECO:0000256" key="3">
    <source>
        <dbReference type="ARBA" id="ARBA00005673"/>
    </source>
</evidence>
<dbReference type="Proteomes" id="UP001431783">
    <property type="component" value="Unassembled WGS sequence"/>
</dbReference>
<evidence type="ECO:0000256" key="7">
    <source>
        <dbReference type="ARBA" id="ARBA00044187"/>
    </source>
</evidence>
<organism evidence="10 11">
    <name type="scientific">Henosepilachna vigintioctopunctata</name>
    <dbReference type="NCBI Taxonomy" id="420089"/>
    <lineage>
        <taxon>Eukaryota</taxon>
        <taxon>Metazoa</taxon>
        <taxon>Ecdysozoa</taxon>
        <taxon>Arthropoda</taxon>
        <taxon>Hexapoda</taxon>
        <taxon>Insecta</taxon>
        <taxon>Pterygota</taxon>
        <taxon>Neoptera</taxon>
        <taxon>Endopterygota</taxon>
        <taxon>Coleoptera</taxon>
        <taxon>Polyphaga</taxon>
        <taxon>Cucujiformia</taxon>
        <taxon>Coccinelloidea</taxon>
        <taxon>Coccinellidae</taxon>
        <taxon>Epilachninae</taxon>
        <taxon>Epilachnini</taxon>
        <taxon>Henosepilachna</taxon>
    </lineage>
</organism>
<sequence length="333" mass="37297">MSEQSLSAVEAELYDRQIRLWGIESQEKLRAANVLLINCRGLGCEIAKNILLSGINSLTVLDDSLVTEEEQIKNFFLTKESIGKKLAEAILPKAQSLNPLVKITADCENPVEKNANFFEAFTIIITTGIKTDLVLKLDKICRINKVKLISGDVFGMFGFSVADFLNHEYYEDRVQMLPKKRTQDGSVKTTIQVKGQIDYPELNKVLIFPNTKQSIDAIKKSNRRNGLFFLMLTLLEFRNENGRNPQISTKTDDIEKLKIIKKSIVGLYKISTSIFEDSLFEQSFGEVVPVCAILGGVIAQEVIKAVSHKEITINNIFLLDPVTFNGKEECVGA</sequence>
<evidence type="ECO:0000313" key="10">
    <source>
        <dbReference type="EMBL" id="KAK9870538.1"/>
    </source>
</evidence>
<dbReference type="InterPro" id="IPR000011">
    <property type="entry name" value="UBQ/SUMO-activ_enz_E1-like"/>
</dbReference>
<dbReference type="GO" id="GO:0016925">
    <property type="term" value="P:protein sumoylation"/>
    <property type="evidence" value="ECO:0007669"/>
    <property type="project" value="TreeGrafter"/>
</dbReference>
<dbReference type="GO" id="GO:0019948">
    <property type="term" value="F:SUMO activating enzyme activity"/>
    <property type="evidence" value="ECO:0007669"/>
    <property type="project" value="TreeGrafter"/>
</dbReference>
<dbReference type="PRINTS" id="PR01849">
    <property type="entry name" value="UBIQUITINACT"/>
</dbReference>
<dbReference type="GO" id="GO:0005737">
    <property type="term" value="C:cytoplasm"/>
    <property type="evidence" value="ECO:0007669"/>
    <property type="project" value="TreeGrafter"/>
</dbReference>
<dbReference type="InterPro" id="IPR035985">
    <property type="entry name" value="Ubiquitin-activating_enz"/>
</dbReference>
<comment type="similarity">
    <text evidence="3">Belongs to the ubiquitin-activating E1 family.</text>
</comment>
<evidence type="ECO:0000259" key="9">
    <source>
        <dbReference type="Pfam" id="PF00899"/>
    </source>
</evidence>
<evidence type="ECO:0000256" key="2">
    <source>
        <dbReference type="ARBA" id="ARBA00004718"/>
    </source>
</evidence>
<dbReference type="SUPFAM" id="SSF69572">
    <property type="entry name" value="Activating enzymes of the ubiquitin-like proteins"/>
    <property type="match status" value="1"/>
</dbReference>
<proteinExistence type="inferred from homology"/>
<name>A0AAW1TPE8_9CUCU</name>
<evidence type="ECO:0000256" key="5">
    <source>
        <dbReference type="ARBA" id="ARBA00023242"/>
    </source>
</evidence>
<comment type="subcellular location">
    <subcellularLocation>
        <location evidence="1">Nucleus</location>
    </subcellularLocation>
</comment>
<evidence type="ECO:0000256" key="6">
    <source>
        <dbReference type="ARBA" id="ARBA00026003"/>
    </source>
</evidence>
<keyword evidence="11" id="KW-1185">Reference proteome</keyword>
<evidence type="ECO:0000256" key="8">
    <source>
        <dbReference type="ARBA" id="ARBA00044354"/>
    </source>
</evidence>
<dbReference type="Gene3D" id="3.40.50.720">
    <property type="entry name" value="NAD(P)-binding Rossmann-like Domain"/>
    <property type="match status" value="1"/>
</dbReference>
<evidence type="ECO:0000256" key="4">
    <source>
        <dbReference type="ARBA" id="ARBA00022786"/>
    </source>
</evidence>
<dbReference type="AlphaFoldDB" id="A0AAW1TPE8"/>
<dbReference type="PANTHER" id="PTHR10953:SF162">
    <property type="entry name" value="SUMO-ACTIVATING ENZYME SUBUNIT 1"/>
    <property type="match status" value="1"/>
</dbReference>
<dbReference type="GO" id="GO:0031510">
    <property type="term" value="C:SUMO activating enzyme complex"/>
    <property type="evidence" value="ECO:0007669"/>
    <property type="project" value="TreeGrafter"/>
</dbReference>
<comment type="pathway">
    <text evidence="2">Protein modification; protein sumoylation.</text>
</comment>
<evidence type="ECO:0000256" key="1">
    <source>
        <dbReference type="ARBA" id="ARBA00004123"/>
    </source>
</evidence>
<dbReference type="PANTHER" id="PTHR10953">
    <property type="entry name" value="UBIQUITIN-ACTIVATING ENZYME E1"/>
    <property type="match status" value="1"/>
</dbReference>
<comment type="caution">
    <text evidence="10">The sequence shown here is derived from an EMBL/GenBank/DDBJ whole genome shotgun (WGS) entry which is preliminary data.</text>
</comment>
<dbReference type="InterPro" id="IPR000594">
    <property type="entry name" value="ThiF_NAD_FAD-bd"/>
</dbReference>
<comment type="subunit">
    <text evidence="6">Heterodimer of SAE1 and UBA2/SAE2. The heterodimer corresponds to the two domains that are encoded on a single polypeptide chain in ubiquitin-activating enzyme E1. Interacts with UBE2I.</text>
</comment>
<dbReference type="EMBL" id="JARQZJ010000003">
    <property type="protein sequence ID" value="KAK9870538.1"/>
    <property type="molecule type" value="Genomic_DNA"/>
</dbReference>
<gene>
    <name evidence="10" type="ORF">WA026_008100</name>
</gene>
<dbReference type="Pfam" id="PF00899">
    <property type="entry name" value="ThiF"/>
    <property type="match status" value="1"/>
</dbReference>
<keyword evidence="4" id="KW-0833">Ubl conjugation pathway</keyword>
<feature type="domain" description="THIF-type NAD/FAD binding fold" evidence="9">
    <location>
        <begin position="14"/>
        <end position="325"/>
    </location>
</feature>
<keyword evidence="5" id="KW-0539">Nucleus</keyword>
<accession>A0AAW1TPE8</accession>